<dbReference type="GO" id="GO:0090524">
    <property type="term" value="F:cytochrome-b5 reductase activity, acting on NADH"/>
    <property type="evidence" value="ECO:0007669"/>
    <property type="project" value="UniProtKB-EC"/>
</dbReference>
<comment type="cofactor">
    <cofactor evidence="1 15 16">
        <name>FAD</name>
        <dbReference type="ChEBI" id="CHEBI:57692"/>
    </cofactor>
</comment>
<dbReference type="Gene3D" id="3.40.50.80">
    <property type="entry name" value="Nucleotide-binding domain of ferredoxin-NADP reductase (FNR) module"/>
    <property type="match status" value="1"/>
</dbReference>
<comment type="similarity">
    <text evidence="3 16">Belongs to the flavoprotein pyridine nucleotide cytochrome reductase family.</text>
</comment>
<evidence type="ECO:0000313" key="18">
    <source>
        <dbReference type="EMBL" id="SZF05764.1"/>
    </source>
</evidence>
<evidence type="ECO:0000256" key="2">
    <source>
        <dbReference type="ARBA" id="ARBA00004572"/>
    </source>
</evidence>
<dbReference type="InterPro" id="IPR001709">
    <property type="entry name" value="Flavoprot_Pyr_Nucl_cyt_Rdtase"/>
</dbReference>
<keyword evidence="9 16" id="KW-0560">Oxidoreductase</keyword>
<organism evidence="18 19">
    <name type="scientific">Blumeria hordei</name>
    <name type="common">Barley powdery mildew</name>
    <name type="synonym">Blumeria graminis f. sp. hordei</name>
    <dbReference type="NCBI Taxonomy" id="2867405"/>
    <lineage>
        <taxon>Eukaryota</taxon>
        <taxon>Fungi</taxon>
        <taxon>Dikarya</taxon>
        <taxon>Ascomycota</taxon>
        <taxon>Pezizomycotina</taxon>
        <taxon>Leotiomycetes</taxon>
        <taxon>Erysiphales</taxon>
        <taxon>Erysiphaceae</taxon>
        <taxon>Blumeria</taxon>
    </lineage>
</organism>
<keyword evidence="8" id="KW-1133">Transmembrane helix</keyword>
<feature type="binding site" evidence="15">
    <location>
        <position position="148"/>
    </location>
    <ligand>
        <name>FAD</name>
        <dbReference type="ChEBI" id="CHEBI:57692"/>
    </ligand>
</feature>
<keyword evidence="11" id="KW-0496">Mitochondrion</keyword>
<keyword evidence="6" id="KW-1000">Mitochondrion outer membrane</keyword>
<feature type="binding site" evidence="15">
    <location>
        <position position="131"/>
    </location>
    <ligand>
        <name>FAD</name>
        <dbReference type="ChEBI" id="CHEBI:57692"/>
    </ligand>
</feature>
<dbReference type="InterPro" id="IPR001433">
    <property type="entry name" value="OxRdtase_FAD/NAD-bd"/>
</dbReference>
<dbReference type="InterPro" id="IPR017938">
    <property type="entry name" value="Riboflavin_synthase-like_b-brl"/>
</dbReference>
<dbReference type="InterPro" id="IPR039261">
    <property type="entry name" value="FNR_nucleotide-bd"/>
</dbReference>
<dbReference type="InterPro" id="IPR017927">
    <property type="entry name" value="FAD-bd_FR_type"/>
</dbReference>
<dbReference type="CDD" id="cd06183">
    <property type="entry name" value="cyt_b5_reduct_like"/>
    <property type="match status" value="1"/>
</dbReference>
<dbReference type="GO" id="GO:0005741">
    <property type="term" value="C:mitochondrial outer membrane"/>
    <property type="evidence" value="ECO:0007669"/>
    <property type="project" value="UniProtKB-SubCell"/>
</dbReference>
<reference evidence="18 19" key="1">
    <citation type="submission" date="2017-11" db="EMBL/GenBank/DDBJ databases">
        <authorList>
            <person name="Kracher B."/>
        </authorList>
    </citation>
    <scope>NUCLEOTIDE SEQUENCE [LARGE SCALE GENOMIC DNA]</scope>
    <source>
        <strain evidence="18 19">RACE1</strain>
    </source>
</reference>
<feature type="domain" description="FAD-binding FR-type" evidence="17">
    <location>
        <begin position="77"/>
        <end position="182"/>
    </location>
</feature>
<evidence type="ECO:0000256" key="5">
    <source>
        <dbReference type="ARBA" id="ARBA00022692"/>
    </source>
</evidence>
<keyword evidence="10 16" id="KW-0520">NAD</keyword>
<dbReference type="FunFam" id="3.40.50.80:FF:000009">
    <property type="entry name" value="NADH-cytochrome b5 reductase"/>
    <property type="match status" value="1"/>
</dbReference>
<dbReference type="AlphaFoldDB" id="A0A383UZI2"/>
<dbReference type="Gene3D" id="2.40.30.10">
    <property type="entry name" value="Translation factors"/>
    <property type="match status" value="1"/>
</dbReference>
<keyword evidence="7 15" id="KW-0274">FAD</keyword>
<feature type="binding site" evidence="15">
    <location>
        <position position="150"/>
    </location>
    <ligand>
        <name>FAD</name>
        <dbReference type="ChEBI" id="CHEBI:57692"/>
    </ligand>
</feature>
<evidence type="ECO:0000256" key="3">
    <source>
        <dbReference type="ARBA" id="ARBA00006105"/>
    </source>
</evidence>
<evidence type="ECO:0000256" key="1">
    <source>
        <dbReference type="ARBA" id="ARBA00001974"/>
    </source>
</evidence>
<evidence type="ECO:0000256" key="11">
    <source>
        <dbReference type="ARBA" id="ARBA00023128"/>
    </source>
</evidence>
<proteinExistence type="inferred from homology"/>
<evidence type="ECO:0000256" key="13">
    <source>
        <dbReference type="ARBA" id="ARBA00037464"/>
    </source>
</evidence>
<evidence type="ECO:0000256" key="10">
    <source>
        <dbReference type="ARBA" id="ARBA00023027"/>
    </source>
</evidence>
<comment type="catalytic activity">
    <reaction evidence="14 16">
        <text>2 Fe(III)-[cytochrome b5] + NADH = 2 Fe(II)-[cytochrome b5] + NAD(+) + H(+)</text>
        <dbReference type="Rhea" id="RHEA:46680"/>
        <dbReference type="Rhea" id="RHEA-COMP:10438"/>
        <dbReference type="Rhea" id="RHEA-COMP:10439"/>
        <dbReference type="ChEBI" id="CHEBI:15378"/>
        <dbReference type="ChEBI" id="CHEBI:29033"/>
        <dbReference type="ChEBI" id="CHEBI:29034"/>
        <dbReference type="ChEBI" id="CHEBI:57540"/>
        <dbReference type="ChEBI" id="CHEBI:57945"/>
        <dbReference type="EC" id="1.6.2.2"/>
    </reaction>
</comment>
<evidence type="ECO:0000256" key="16">
    <source>
        <dbReference type="RuleBase" id="RU361226"/>
    </source>
</evidence>
<evidence type="ECO:0000256" key="15">
    <source>
        <dbReference type="PIRSR" id="PIRSR601834-1"/>
    </source>
</evidence>
<feature type="binding site" evidence="15">
    <location>
        <position position="157"/>
    </location>
    <ligand>
        <name>FAD</name>
        <dbReference type="ChEBI" id="CHEBI:57692"/>
    </ligand>
</feature>
<evidence type="ECO:0000313" key="19">
    <source>
        <dbReference type="Proteomes" id="UP000275772"/>
    </source>
</evidence>
<evidence type="ECO:0000256" key="9">
    <source>
        <dbReference type="ARBA" id="ARBA00023002"/>
    </source>
</evidence>
<comment type="function">
    <text evidence="13">May mediate the reduction of outer membrane cytochrome b5.</text>
</comment>
<feature type="binding site" evidence="15">
    <location>
        <position position="132"/>
    </location>
    <ligand>
        <name>FAD</name>
        <dbReference type="ChEBI" id="CHEBI:57692"/>
    </ligand>
</feature>
<comment type="subcellular location">
    <subcellularLocation>
        <location evidence="2">Mitochondrion outer membrane</location>
        <topology evidence="2">Single-pass membrane protein</topology>
    </subcellularLocation>
</comment>
<dbReference type="InterPro" id="IPR008333">
    <property type="entry name" value="Cbr1-like_FAD-bd_dom"/>
</dbReference>
<evidence type="ECO:0000256" key="4">
    <source>
        <dbReference type="ARBA" id="ARBA00022630"/>
    </source>
</evidence>
<dbReference type="PROSITE" id="PS51384">
    <property type="entry name" value="FAD_FR"/>
    <property type="match status" value="1"/>
</dbReference>
<accession>A0A383UZI2</accession>
<dbReference type="PRINTS" id="PR00371">
    <property type="entry name" value="FPNCR"/>
</dbReference>
<dbReference type="Pfam" id="PF00970">
    <property type="entry name" value="FAD_binding_6"/>
    <property type="match status" value="1"/>
</dbReference>
<feature type="binding site" evidence="15">
    <location>
        <position position="158"/>
    </location>
    <ligand>
        <name>FAD</name>
        <dbReference type="ChEBI" id="CHEBI:57692"/>
    </ligand>
</feature>
<dbReference type="FunFam" id="2.40.30.10:FF:000032">
    <property type="entry name" value="NADH-cytochrome b5 reductase"/>
    <property type="match status" value="1"/>
</dbReference>
<dbReference type="SUPFAM" id="SSF52343">
    <property type="entry name" value="Ferredoxin reductase-like, C-terminal NADP-linked domain"/>
    <property type="match status" value="1"/>
</dbReference>
<evidence type="ECO:0000259" key="17">
    <source>
        <dbReference type="PROSITE" id="PS51384"/>
    </source>
</evidence>
<dbReference type="SUPFAM" id="SSF63380">
    <property type="entry name" value="Riboflavin synthase domain-like"/>
    <property type="match status" value="1"/>
</dbReference>
<dbReference type="EMBL" id="UNSH01000086">
    <property type="protein sequence ID" value="SZF05764.1"/>
    <property type="molecule type" value="Genomic_DNA"/>
</dbReference>
<protein>
    <recommendedName>
        <fullName evidence="16">NADH-cytochrome b5 reductase</fullName>
        <ecNumber evidence="16">1.6.2.2</ecNumber>
    </recommendedName>
</protein>
<feature type="binding site" evidence="15">
    <location>
        <position position="133"/>
    </location>
    <ligand>
        <name>FAD</name>
        <dbReference type="ChEBI" id="CHEBI:57692"/>
    </ligand>
</feature>
<dbReference type="GO" id="GO:0006696">
    <property type="term" value="P:ergosterol biosynthetic process"/>
    <property type="evidence" value="ECO:0007669"/>
    <property type="project" value="TreeGrafter"/>
</dbReference>
<keyword evidence="4 15" id="KW-0285">Flavoprotein</keyword>
<dbReference type="EC" id="1.6.2.2" evidence="16"/>
<evidence type="ECO:0000256" key="6">
    <source>
        <dbReference type="ARBA" id="ARBA00022787"/>
    </source>
</evidence>
<dbReference type="VEuPathDB" id="FungiDB:BLGHR1_16567"/>
<evidence type="ECO:0000256" key="14">
    <source>
        <dbReference type="ARBA" id="ARBA00047682"/>
    </source>
</evidence>
<name>A0A383UZI2_BLUHO</name>
<dbReference type="PANTHER" id="PTHR19370:SF171">
    <property type="entry name" value="NADH-CYTOCHROME B5 REDUCTASE 2"/>
    <property type="match status" value="1"/>
</dbReference>
<dbReference type="InterPro" id="IPR001834">
    <property type="entry name" value="CBR-like"/>
</dbReference>
<dbReference type="Proteomes" id="UP000275772">
    <property type="component" value="Unassembled WGS sequence"/>
</dbReference>
<gene>
    <name evidence="18" type="ORF">BLGHR1_16567</name>
</gene>
<dbReference type="PANTHER" id="PTHR19370">
    <property type="entry name" value="NADH-CYTOCHROME B5 REDUCTASE"/>
    <property type="match status" value="1"/>
</dbReference>
<keyword evidence="12" id="KW-0472">Membrane</keyword>
<sequence length="329" mass="36549">MPTLRLLKRSFNGSVQPLIVKTCRHATTSAASENSGSGRRAATWGIGALAVGGAAAYWMLQAPAQVKEPAKPAFTGQGFFNLTLQSVENINHNTKKFRFALPEEDQVSGLQTASCLLTRFKDSSTEKAVIRPYTPISDEDDQGHVDLLVKKYPTGVMSSHFHEMAPGQTLEFKGPISKYPWSPNMHSHVSMIAGGTGIAPMYQLVRTIFKNPEEKTKVTLVYANVTEEDILLRKELMELENTYPQRFRVFYVLDNPPKSWVGEKGYIGKNLLKTVLPEPKEENIKIFVCGPPPMYKSISGMKKSPSDQGNLDGSILEELGYSKDQVFKF</sequence>
<keyword evidence="5" id="KW-0812">Transmembrane</keyword>
<evidence type="ECO:0000256" key="7">
    <source>
        <dbReference type="ARBA" id="ARBA00022827"/>
    </source>
</evidence>
<evidence type="ECO:0000256" key="12">
    <source>
        <dbReference type="ARBA" id="ARBA00023136"/>
    </source>
</evidence>
<dbReference type="PRINTS" id="PR00406">
    <property type="entry name" value="CYTB5RDTASE"/>
</dbReference>
<evidence type="ECO:0000256" key="8">
    <source>
        <dbReference type="ARBA" id="ARBA00022989"/>
    </source>
</evidence>
<dbReference type="Pfam" id="PF00175">
    <property type="entry name" value="NAD_binding_1"/>
    <property type="match status" value="1"/>
</dbReference>